<dbReference type="NCBIfam" id="TIGR01409">
    <property type="entry name" value="TAT_signal_seq"/>
    <property type="match status" value="1"/>
</dbReference>
<evidence type="ECO:0000256" key="2">
    <source>
        <dbReference type="SAM" id="MobiDB-lite"/>
    </source>
</evidence>
<feature type="region of interest" description="Disordered" evidence="2">
    <location>
        <begin position="31"/>
        <end position="52"/>
    </location>
</feature>
<dbReference type="InterPro" id="IPR019546">
    <property type="entry name" value="TAT_signal_bac_arc"/>
</dbReference>
<dbReference type="Proteomes" id="UP001596432">
    <property type="component" value="Unassembled WGS sequence"/>
</dbReference>
<sequence length="409" mass="45163">MDEVDGGRSPRPLSRRRVLKSVGVAAGAATVGGGHLLSRDSPEMPRRLDSWPPDSGAATVVTADYYDQWSVWAAEAFAERTNVEVQHYPTFAWNPSRSLGGREKPPGVLCTAFERVKGLFTEPSASEEPEGSFDNVVTTTDSLGRAMDDGLLHPLPAEDVPSFDRVFDVFSSVRAHRADGDVFGLPVEAQLTPLVYNADYFERPPDSWDALWDGADEGEVLVDTDVVYGHPEIAALYAGEDPSDPDFERLESVLRRQRPLLVDGHDDRDGPSAVDRFAAEDAVVGSLSLPALYEARFERDVPLEYVVPSEGSVLNCYFSVVPTASRRPLAGLQYANWLCRPEVAARRWELDRAVPTVPLVEHVSPALRSFLAWADEGQFHLKPHLFGPDETTTKYRRLMQRVEEGEDAG</sequence>
<feature type="compositionally biased region" description="Basic and acidic residues" evidence="2">
    <location>
        <begin position="37"/>
        <end position="49"/>
    </location>
</feature>
<dbReference type="AlphaFoldDB" id="A0ABD5Y8R8"/>
<dbReference type="GeneID" id="78822425"/>
<dbReference type="PANTHER" id="PTHR30222">
    <property type="entry name" value="SPERMIDINE/PUTRESCINE-BINDING PERIPLASMIC PROTEIN"/>
    <property type="match status" value="1"/>
</dbReference>
<dbReference type="EMBL" id="JBHTAS010000001">
    <property type="protein sequence ID" value="MFC7142091.1"/>
    <property type="molecule type" value="Genomic_DNA"/>
</dbReference>
<dbReference type="PROSITE" id="PS51318">
    <property type="entry name" value="TAT"/>
    <property type="match status" value="1"/>
</dbReference>
<dbReference type="Gene3D" id="3.40.190.10">
    <property type="entry name" value="Periplasmic binding protein-like II"/>
    <property type="match status" value="2"/>
</dbReference>
<protein>
    <submittedName>
        <fullName evidence="3">PotD/PotF family extracellular solute-binding protein</fullName>
    </submittedName>
</protein>
<dbReference type="PANTHER" id="PTHR30222:SF17">
    <property type="entry name" value="SPERMIDINE_PUTRESCINE-BINDING PERIPLASMIC PROTEIN"/>
    <property type="match status" value="1"/>
</dbReference>
<accession>A0ABD5Y8R8</accession>
<dbReference type="InterPro" id="IPR006059">
    <property type="entry name" value="SBP"/>
</dbReference>
<name>A0ABD5Y8R8_9EURY</name>
<keyword evidence="4" id="KW-1185">Reference proteome</keyword>
<proteinExistence type="predicted"/>
<reference evidence="3 4" key="1">
    <citation type="journal article" date="2019" name="Int. J. Syst. Evol. Microbiol.">
        <title>The Global Catalogue of Microorganisms (GCM) 10K type strain sequencing project: providing services to taxonomists for standard genome sequencing and annotation.</title>
        <authorList>
            <consortium name="The Broad Institute Genomics Platform"/>
            <consortium name="The Broad Institute Genome Sequencing Center for Infectious Disease"/>
            <person name="Wu L."/>
            <person name="Ma J."/>
        </authorList>
    </citation>
    <scope>NUCLEOTIDE SEQUENCE [LARGE SCALE GENOMIC DNA]</scope>
    <source>
        <strain evidence="3 4">XZYJT29</strain>
    </source>
</reference>
<dbReference type="Pfam" id="PF13416">
    <property type="entry name" value="SBP_bac_8"/>
    <property type="match status" value="1"/>
</dbReference>
<evidence type="ECO:0000256" key="1">
    <source>
        <dbReference type="ARBA" id="ARBA00022729"/>
    </source>
</evidence>
<evidence type="ECO:0000313" key="4">
    <source>
        <dbReference type="Proteomes" id="UP001596432"/>
    </source>
</evidence>
<gene>
    <name evidence="3" type="ORF">ACFQMA_19925</name>
</gene>
<dbReference type="InterPro" id="IPR006311">
    <property type="entry name" value="TAT_signal"/>
</dbReference>
<comment type="caution">
    <text evidence="3">The sequence shown here is derived from an EMBL/GenBank/DDBJ whole genome shotgun (WGS) entry which is preliminary data.</text>
</comment>
<dbReference type="SUPFAM" id="SSF53850">
    <property type="entry name" value="Periplasmic binding protein-like II"/>
    <property type="match status" value="1"/>
</dbReference>
<keyword evidence="1" id="KW-0732">Signal</keyword>
<dbReference type="RefSeq" id="WP_274323165.1">
    <property type="nucleotide sequence ID" value="NZ_CP118158.1"/>
</dbReference>
<organism evidence="3 4">
    <name type="scientific">Halosimplex aquaticum</name>
    <dbReference type="NCBI Taxonomy" id="3026162"/>
    <lineage>
        <taxon>Archaea</taxon>
        <taxon>Methanobacteriati</taxon>
        <taxon>Methanobacteriota</taxon>
        <taxon>Stenosarchaea group</taxon>
        <taxon>Halobacteria</taxon>
        <taxon>Halobacteriales</taxon>
        <taxon>Haloarculaceae</taxon>
        <taxon>Halosimplex</taxon>
    </lineage>
</organism>
<evidence type="ECO:0000313" key="3">
    <source>
        <dbReference type="EMBL" id="MFC7142091.1"/>
    </source>
</evidence>